<keyword evidence="3" id="KW-1185">Reference proteome</keyword>
<accession>A0A6P4J8T8</accession>
<organism evidence="3 4">
    <name type="scientific">Drosophila kikkawai</name>
    <name type="common">Fruit fly</name>
    <dbReference type="NCBI Taxonomy" id="30033"/>
    <lineage>
        <taxon>Eukaryota</taxon>
        <taxon>Metazoa</taxon>
        <taxon>Ecdysozoa</taxon>
        <taxon>Arthropoda</taxon>
        <taxon>Hexapoda</taxon>
        <taxon>Insecta</taxon>
        <taxon>Pterygota</taxon>
        <taxon>Neoptera</taxon>
        <taxon>Endopterygota</taxon>
        <taxon>Diptera</taxon>
        <taxon>Brachycera</taxon>
        <taxon>Muscomorpha</taxon>
        <taxon>Ephydroidea</taxon>
        <taxon>Drosophilidae</taxon>
        <taxon>Drosophila</taxon>
        <taxon>Sophophora</taxon>
    </lineage>
</organism>
<sequence length="858" mass="98296">MAAKRFGPMKDFARAKKPRLDVSVTRSSTRPSPPRSIMDFWDDDDDVILMATQRAEAEIEAEERKRRAGEGEVEAPNNTRSEITFSEFAPTVQGCTSTQQMFPPPPPPAKKSNALDLEEIFADDDDFDFLAVTLMDSEPPKPVEQVQPSTSSGSRISIHQKSTTSTTTINFTQSRQQEHQIKFLMDRIEALKRDKSKLEKDLGDSNERNEIRSGEVSLLRDELKHLRQQLQVSKMEKLALADEKNRDCNKKVAEAAKQIAAKDIELKIKNAEYSKLKTQQRAHEKSLNMSMNMNMNMSMAAIVPPDATEQRTLLRLNRLNIHRSVPRLRRADSGIDFEYDEVRDQEQRQKKRSLFETELKQLLLHYAQLQAQPESLDHLIPRILSTVGKVFLEFSSYAQSLKFPPNCTLYPYNPYNLDMEPEVQRISLTQRGHLFEGERASVLRRYISTLALIGRQHKEISSALLKWKHNEEFGLLELATEAVVKLGFCNDLSEHFGLLEALAALLNSLLLLLEEEDLLKEKEEPMFELLRQLVFTRPSPWVFKELSSCLLSANRQAQLMARMCVKSPRNCFVSDRVRSIYRFAPDSCLLQVYAGLLELCFFSETPLRRDHFQLLLEIGGNHVRFAFECFKNPPDFILEMLPYFADDEDQEQDQTTTLQASVSNGSTSASASNSHLNGNSNSSSSQRSNSSKVNECECYVKLCLSAVTIVFQMMHQWMLHERKAGTETVGEISRVAVHLLNLIFHEYYLTCLFRDSEETTKHYLSLICSWWREHADILGFQPIQLRLLGRLETSHFMLKPLHQEANPKNPANDLAEWSRIVKDADTQRANNSTQISYNSKLLNGDFFAGLKQVDYTFE</sequence>
<keyword evidence="1" id="KW-0175">Coiled coil</keyword>
<protein>
    <submittedName>
        <fullName evidence="4">ATR-interacting protein mus304</fullName>
    </submittedName>
</protein>
<dbReference type="RefSeq" id="XP_017031003.1">
    <property type="nucleotide sequence ID" value="XM_017175514.3"/>
</dbReference>
<name>A0A6P4J8T8_DROKI</name>
<evidence type="ECO:0000313" key="3">
    <source>
        <dbReference type="Proteomes" id="UP001652661"/>
    </source>
</evidence>
<dbReference type="GO" id="GO:0006281">
    <property type="term" value="P:DNA repair"/>
    <property type="evidence" value="ECO:0007669"/>
    <property type="project" value="TreeGrafter"/>
</dbReference>
<dbReference type="Proteomes" id="UP001652661">
    <property type="component" value="Chromosome 3L"/>
</dbReference>
<proteinExistence type="predicted"/>
<feature type="region of interest" description="Disordered" evidence="2">
    <location>
        <begin position="59"/>
        <end position="81"/>
    </location>
</feature>
<gene>
    <name evidence="4" type="primary">mus304</name>
</gene>
<feature type="region of interest" description="Disordered" evidence="2">
    <location>
        <begin position="139"/>
        <end position="173"/>
    </location>
</feature>
<dbReference type="PANTHER" id="PTHR28594">
    <property type="entry name" value="ATR-INTERACTING PROTEIN"/>
    <property type="match status" value="1"/>
</dbReference>
<feature type="compositionally biased region" description="Basic and acidic residues" evidence="2">
    <location>
        <begin position="11"/>
        <end position="20"/>
    </location>
</feature>
<feature type="region of interest" description="Disordered" evidence="2">
    <location>
        <begin position="654"/>
        <end position="689"/>
    </location>
</feature>
<feature type="compositionally biased region" description="Polar residues" evidence="2">
    <location>
        <begin position="146"/>
        <end position="161"/>
    </location>
</feature>
<dbReference type="AlphaFoldDB" id="A0A6P4J8T8"/>
<dbReference type="PANTHER" id="PTHR28594:SF1">
    <property type="entry name" value="ATR-INTERACTING PROTEIN"/>
    <property type="match status" value="1"/>
</dbReference>
<dbReference type="GO" id="GO:0000077">
    <property type="term" value="P:DNA damage checkpoint signaling"/>
    <property type="evidence" value="ECO:0007669"/>
    <property type="project" value="InterPro"/>
</dbReference>
<reference evidence="4" key="1">
    <citation type="submission" date="2025-08" db="UniProtKB">
        <authorList>
            <consortium name="RefSeq"/>
        </authorList>
    </citation>
    <scope>IDENTIFICATION</scope>
    <source>
        <strain evidence="4">14028-0561.14</strain>
        <tissue evidence="4">Whole fly</tissue>
    </source>
</reference>
<evidence type="ECO:0000256" key="1">
    <source>
        <dbReference type="SAM" id="Coils"/>
    </source>
</evidence>
<evidence type="ECO:0000313" key="4">
    <source>
        <dbReference type="RefSeq" id="XP_017031003.1"/>
    </source>
</evidence>
<dbReference type="OrthoDB" id="7668655at2759"/>
<feature type="coiled-coil region" evidence="1">
    <location>
        <begin position="174"/>
        <end position="236"/>
    </location>
</feature>
<dbReference type="InterPro" id="IPR033349">
    <property type="entry name" value="ATRIP"/>
</dbReference>
<feature type="region of interest" description="Disordered" evidence="2">
    <location>
        <begin position="1"/>
        <end position="40"/>
    </location>
</feature>
<evidence type="ECO:0000256" key="2">
    <source>
        <dbReference type="SAM" id="MobiDB-lite"/>
    </source>
</evidence>